<evidence type="ECO:0008006" key="3">
    <source>
        <dbReference type="Google" id="ProtNLM"/>
    </source>
</evidence>
<protein>
    <recommendedName>
        <fullName evidence="3">KTSC domain-containing protein</fullName>
    </recommendedName>
</protein>
<dbReference type="EMBL" id="JAXCLW010000008">
    <property type="protein sequence ID" value="MDY0885155.1"/>
    <property type="molecule type" value="Genomic_DNA"/>
</dbReference>
<comment type="caution">
    <text evidence="1">The sequence shown here is derived from an EMBL/GenBank/DDBJ whole genome shotgun (WGS) entry which is preliminary data.</text>
</comment>
<evidence type="ECO:0000313" key="2">
    <source>
        <dbReference type="Proteomes" id="UP001279642"/>
    </source>
</evidence>
<name>A0ABU5EI16_9PROT</name>
<dbReference type="Proteomes" id="UP001279642">
    <property type="component" value="Unassembled WGS sequence"/>
</dbReference>
<gene>
    <name evidence="1" type="ORF">SMD27_20105</name>
</gene>
<reference evidence="1 2" key="1">
    <citation type="journal article" date="2016" name="Antonie Van Leeuwenhoek">
        <title>Dongia soli sp. nov., isolated from soil from Dokdo, Korea.</title>
        <authorList>
            <person name="Kim D.U."/>
            <person name="Lee H."/>
            <person name="Kim H."/>
            <person name="Kim S.G."/>
            <person name="Ka J.O."/>
        </authorList>
    </citation>
    <scope>NUCLEOTIDE SEQUENCE [LARGE SCALE GENOMIC DNA]</scope>
    <source>
        <strain evidence="1 2">D78</strain>
    </source>
</reference>
<keyword evidence="2" id="KW-1185">Reference proteome</keyword>
<accession>A0ABU5EI16</accession>
<sequence length="133" mass="13983">MVLSLPKAVGVLSVSYDANTNEVVLSLKSETGSAYQVRFHPGVAASAAAALFGIGRAFAPPDGTSHFDGQVLQVTGCRKAVGPDGQPILDLQLEGGMRLPITFPGEAIDLLKGDLTQLQEMTAKPKKRASRLH</sequence>
<evidence type="ECO:0000313" key="1">
    <source>
        <dbReference type="EMBL" id="MDY0885155.1"/>
    </source>
</evidence>
<proteinExistence type="predicted"/>
<organism evidence="1 2">
    <name type="scientific">Dongia soli</name>
    <dbReference type="NCBI Taxonomy" id="600628"/>
    <lineage>
        <taxon>Bacteria</taxon>
        <taxon>Pseudomonadati</taxon>
        <taxon>Pseudomonadota</taxon>
        <taxon>Alphaproteobacteria</taxon>
        <taxon>Rhodospirillales</taxon>
        <taxon>Dongiaceae</taxon>
        <taxon>Dongia</taxon>
    </lineage>
</organism>
<dbReference type="RefSeq" id="WP_320510229.1">
    <property type="nucleotide sequence ID" value="NZ_JAXCLW010000008.1"/>
</dbReference>